<dbReference type="AlphaFoldDB" id="A0A1G1Y027"/>
<evidence type="ECO:0000313" key="4">
    <source>
        <dbReference type="EMBL" id="OGY45571.1"/>
    </source>
</evidence>
<comment type="caution">
    <text evidence="4">The sequence shown here is derived from an EMBL/GenBank/DDBJ whole genome shotgun (WGS) entry which is preliminary data.</text>
</comment>
<name>A0A1G1Y027_9BACT</name>
<evidence type="ECO:0000259" key="3">
    <source>
        <dbReference type="Pfam" id="PF17782"/>
    </source>
</evidence>
<dbReference type="Pfam" id="PF02481">
    <property type="entry name" value="DNA_processg_A"/>
    <property type="match status" value="1"/>
</dbReference>
<proteinExistence type="inferred from homology"/>
<protein>
    <submittedName>
        <fullName evidence="4">DNA protecting protein DprA</fullName>
    </submittedName>
</protein>
<dbReference type="STRING" id="1797535.A2744_02515"/>
<dbReference type="InterPro" id="IPR036388">
    <property type="entry name" value="WH-like_DNA-bd_sf"/>
</dbReference>
<evidence type="ECO:0000259" key="2">
    <source>
        <dbReference type="Pfam" id="PF02481"/>
    </source>
</evidence>
<organism evidence="4 5">
    <name type="scientific">Candidatus Buchananbacteria bacterium RIFCSPHIGHO2_01_FULL_44_11</name>
    <dbReference type="NCBI Taxonomy" id="1797535"/>
    <lineage>
        <taxon>Bacteria</taxon>
        <taxon>Candidatus Buchananiibacteriota</taxon>
    </lineage>
</organism>
<feature type="domain" description="DprA winged helix" evidence="3">
    <location>
        <begin position="304"/>
        <end position="358"/>
    </location>
</feature>
<evidence type="ECO:0000256" key="1">
    <source>
        <dbReference type="ARBA" id="ARBA00006525"/>
    </source>
</evidence>
<gene>
    <name evidence="4" type="ORF">A2744_02515</name>
</gene>
<dbReference type="InterPro" id="IPR010994">
    <property type="entry name" value="RuvA_2-like"/>
</dbReference>
<dbReference type="SUPFAM" id="SSF102405">
    <property type="entry name" value="MCP/YpsA-like"/>
    <property type="match status" value="1"/>
</dbReference>
<dbReference type="Pfam" id="PF17782">
    <property type="entry name" value="WHD_DprA"/>
    <property type="match status" value="1"/>
</dbReference>
<dbReference type="PANTHER" id="PTHR43022:SF1">
    <property type="entry name" value="PROTEIN SMF"/>
    <property type="match status" value="1"/>
</dbReference>
<feature type="domain" description="Smf/DprA SLOG" evidence="2">
    <location>
        <begin position="83"/>
        <end position="293"/>
    </location>
</feature>
<reference evidence="4 5" key="1">
    <citation type="journal article" date="2016" name="Nat. Commun.">
        <title>Thousands of microbial genomes shed light on interconnected biogeochemical processes in an aquifer system.</title>
        <authorList>
            <person name="Anantharaman K."/>
            <person name="Brown C.T."/>
            <person name="Hug L.A."/>
            <person name="Sharon I."/>
            <person name="Castelle C.J."/>
            <person name="Probst A.J."/>
            <person name="Thomas B.C."/>
            <person name="Singh A."/>
            <person name="Wilkins M.J."/>
            <person name="Karaoz U."/>
            <person name="Brodie E.L."/>
            <person name="Williams K.H."/>
            <person name="Hubbard S.S."/>
            <person name="Banfield J.F."/>
        </authorList>
    </citation>
    <scope>NUCLEOTIDE SEQUENCE [LARGE SCALE GENOMIC DNA]</scope>
</reference>
<dbReference type="GO" id="GO:0009294">
    <property type="term" value="P:DNA-mediated transformation"/>
    <property type="evidence" value="ECO:0007669"/>
    <property type="project" value="InterPro"/>
</dbReference>
<dbReference type="InterPro" id="IPR003488">
    <property type="entry name" value="DprA"/>
</dbReference>
<dbReference type="NCBIfam" id="TIGR00732">
    <property type="entry name" value="dprA"/>
    <property type="match status" value="1"/>
</dbReference>
<dbReference type="SUPFAM" id="SSF47781">
    <property type="entry name" value="RuvA domain 2-like"/>
    <property type="match status" value="1"/>
</dbReference>
<dbReference type="EMBL" id="MHIE01000018">
    <property type="protein sequence ID" value="OGY45571.1"/>
    <property type="molecule type" value="Genomic_DNA"/>
</dbReference>
<sequence length="367" mass="40398">MPNSLKNQELKYWLAFNQLAMIGPRRWQAMLAYFSDLKTAWQASPMELIKAGLEQKIVDFIIDQRSVINPDQEWEKVEKSGAKIMTILDPNYPKLLAEIYDPPPLLYYRGQLDLNNDLPLAVVGSRKMSSYGQQATQTLVADLALAKLTIISGLALGVDALAHQTALENRGKTLAVLGSGIDVIMPSTNYRLAEEIIASGGALISEFPLGTRPQKFNFPRRNRVIAGLSLGVLIVEAAAKSGALITARCALEQNREVFAVPGSIYEPNCVGTNNLIKLGARPVTDANDIFETLNLTVIKQLDKPAETDLETAAEKTLFYLITTQPIQIDKLIESSRMEISVVNATLSVLEMKGLIKNLGNQNYVKIL</sequence>
<comment type="similarity">
    <text evidence="1">Belongs to the DprA/Smf family.</text>
</comment>
<evidence type="ECO:0000313" key="5">
    <source>
        <dbReference type="Proteomes" id="UP000178240"/>
    </source>
</evidence>
<dbReference type="PANTHER" id="PTHR43022">
    <property type="entry name" value="PROTEIN SMF"/>
    <property type="match status" value="1"/>
</dbReference>
<dbReference type="Gene3D" id="3.40.50.450">
    <property type="match status" value="1"/>
</dbReference>
<dbReference type="Gene3D" id="1.10.10.10">
    <property type="entry name" value="Winged helix-like DNA-binding domain superfamily/Winged helix DNA-binding domain"/>
    <property type="match status" value="1"/>
</dbReference>
<dbReference type="InterPro" id="IPR041614">
    <property type="entry name" value="DprA_WH"/>
</dbReference>
<dbReference type="Proteomes" id="UP000178240">
    <property type="component" value="Unassembled WGS sequence"/>
</dbReference>
<accession>A0A1G1Y027</accession>
<dbReference type="InterPro" id="IPR057666">
    <property type="entry name" value="DrpA_SLOG"/>
</dbReference>